<dbReference type="SUPFAM" id="SSF48452">
    <property type="entry name" value="TPR-like"/>
    <property type="match status" value="1"/>
</dbReference>
<gene>
    <name evidence="2" type="ORF">NQ318_002833</name>
</gene>
<comment type="caution">
    <text evidence="2">The sequence shown here is derived from an EMBL/GenBank/DDBJ whole genome shotgun (WGS) entry which is preliminary data.</text>
</comment>
<dbReference type="InterPro" id="IPR052384">
    <property type="entry name" value="TMTC_O-mannosyltransferase"/>
</dbReference>
<evidence type="ECO:0000313" key="2">
    <source>
        <dbReference type="EMBL" id="KAJ8935070.1"/>
    </source>
</evidence>
<dbReference type="Gene3D" id="1.25.40.10">
    <property type="entry name" value="Tetratricopeptide repeat domain"/>
    <property type="match status" value="1"/>
</dbReference>
<feature type="repeat" description="TPR" evidence="1">
    <location>
        <begin position="16"/>
        <end position="49"/>
    </location>
</feature>
<keyword evidence="3" id="KW-1185">Reference proteome</keyword>
<dbReference type="PROSITE" id="PS50293">
    <property type="entry name" value="TPR_REGION"/>
    <property type="match status" value="1"/>
</dbReference>
<dbReference type="EMBL" id="JAPWTK010000937">
    <property type="protein sequence ID" value="KAJ8935070.1"/>
    <property type="molecule type" value="Genomic_DNA"/>
</dbReference>
<dbReference type="InterPro" id="IPR011990">
    <property type="entry name" value="TPR-like_helical_dom_sf"/>
</dbReference>
<sequence>MKLIPDPHPISQSMDARSHTNLGAILHLNGKYREAANSYREALRLQPNDVTTLTNLHKLHSVMT</sequence>
<accession>A0AAV8XAR6</accession>
<dbReference type="GO" id="GO:0005789">
    <property type="term" value="C:endoplasmic reticulum membrane"/>
    <property type="evidence" value="ECO:0007669"/>
    <property type="project" value="TreeGrafter"/>
</dbReference>
<dbReference type="SMART" id="SM00028">
    <property type="entry name" value="TPR"/>
    <property type="match status" value="1"/>
</dbReference>
<dbReference type="Pfam" id="PF00515">
    <property type="entry name" value="TPR_1"/>
    <property type="match status" value="1"/>
</dbReference>
<reference evidence="2" key="1">
    <citation type="journal article" date="2023" name="Insect Mol. Biol.">
        <title>Genome sequencing provides insights into the evolution of gene families encoding plant cell wall-degrading enzymes in longhorned beetles.</title>
        <authorList>
            <person name="Shin N.R."/>
            <person name="Okamura Y."/>
            <person name="Kirsch R."/>
            <person name="Pauchet Y."/>
        </authorList>
    </citation>
    <scope>NUCLEOTIDE SEQUENCE</scope>
    <source>
        <strain evidence="2">AMC_N1</strain>
    </source>
</reference>
<proteinExistence type="predicted"/>
<dbReference type="AlphaFoldDB" id="A0AAV8XAR6"/>
<dbReference type="GO" id="GO:0000030">
    <property type="term" value="F:mannosyltransferase activity"/>
    <property type="evidence" value="ECO:0007669"/>
    <property type="project" value="TreeGrafter"/>
</dbReference>
<protein>
    <submittedName>
        <fullName evidence="2">Uncharacterized protein</fullName>
    </submittedName>
</protein>
<dbReference type="PANTHER" id="PTHR44216:SF3">
    <property type="entry name" value="PROTEIN O-MANNOSYL-TRANSFERASE TMTC2"/>
    <property type="match status" value="1"/>
</dbReference>
<dbReference type="InterPro" id="IPR019734">
    <property type="entry name" value="TPR_rpt"/>
</dbReference>
<dbReference type="PROSITE" id="PS50005">
    <property type="entry name" value="TPR"/>
    <property type="match status" value="1"/>
</dbReference>
<dbReference type="Proteomes" id="UP001162162">
    <property type="component" value="Unassembled WGS sequence"/>
</dbReference>
<name>A0AAV8XAR6_9CUCU</name>
<organism evidence="2 3">
    <name type="scientific">Aromia moschata</name>
    <dbReference type="NCBI Taxonomy" id="1265417"/>
    <lineage>
        <taxon>Eukaryota</taxon>
        <taxon>Metazoa</taxon>
        <taxon>Ecdysozoa</taxon>
        <taxon>Arthropoda</taxon>
        <taxon>Hexapoda</taxon>
        <taxon>Insecta</taxon>
        <taxon>Pterygota</taxon>
        <taxon>Neoptera</taxon>
        <taxon>Endopterygota</taxon>
        <taxon>Coleoptera</taxon>
        <taxon>Polyphaga</taxon>
        <taxon>Cucujiformia</taxon>
        <taxon>Chrysomeloidea</taxon>
        <taxon>Cerambycidae</taxon>
        <taxon>Cerambycinae</taxon>
        <taxon>Callichromatini</taxon>
        <taxon>Aromia</taxon>
    </lineage>
</organism>
<evidence type="ECO:0000313" key="3">
    <source>
        <dbReference type="Proteomes" id="UP001162162"/>
    </source>
</evidence>
<keyword evidence="1" id="KW-0802">TPR repeat</keyword>
<dbReference type="PANTHER" id="PTHR44216">
    <property type="entry name" value="PROTEIN O-MANNOSYL-TRANSFERASE TMTC2"/>
    <property type="match status" value="1"/>
</dbReference>
<dbReference type="GO" id="GO:0035269">
    <property type="term" value="P:protein O-linked glycosylation via mannose"/>
    <property type="evidence" value="ECO:0007669"/>
    <property type="project" value="TreeGrafter"/>
</dbReference>
<evidence type="ECO:0000256" key="1">
    <source>
        <dbReference type="PROSITE-ProRule" id="PRU00339"/>
    </source>
</evidence>